<keyword evidence="5" id="KW-1185">Reference proteome</keyword>
<evidence type="ECO:0000256" key="2">
    <source>
        <dbReference type="RuleBase" id="RU003749"/>
    </source>
</evidence>
<comment type="caution">
    <text evidence="4">The sequence shown here is derived from an EMBL/GenBank/DDBJ whole genome shotgun (WGS) entry which is preliminary data.</text>
</comment>
<dbReference type="CDD" id="cd07043">
    <property type="entry name" value="STAS_anti-anti-sigma_factors"/>
    <property type="match status" value="1"/>
</dbReference>
<organism evidence="4 5">
    <name type="scientific">Neoroseomonas marina</name>
    <dbReference type="NCBI Taxonomy" id="1232220"/>
    <lineage>
        <taxon>Bacteria</taxon>
        <taxon>Pseudomonadati</taxon>
        <taxon>Pseudomonadota</taxon>
        <taxon>Alphaproteobacteria</taxon>
        <taxon>Acetobacterales</taxon>
        <taxon>Acetobacteraceae</taxon>
        <taxon>Neoroseomonas</taxon>
    </lineage>
</organism>
<dbReference type="PANTHER" id="PTHR33495">
    <property type="entry name" value="ANTI-SIGMA FACTOR ANTAGONIST TM_1081-RELATED-RELATED"/>
    <property type="match status" value="1"/>
</dbReference>
<dbReference type="Gene3D" id="3.30.750.24">
    <property type="entry name" value="STAS domain"/>
    <property type="match status" value="1"/>
</dbReference>
<name>A0A848E940_9PROT</name>
<dbReference type="InterPro" id="IPR003658">
    <property type="entry name" value="Anti-sigma_ant"/>
</dbReference>
<feature type="domain" description="STAS" evidence="3">
    <location>
        <begin position="15"/>
        <end position="113"/>
    </location>
</feature>
<evidence type="ECO:0000256" key="1">
    <source>
        <dbReference type="ARBA" id="ARBA00009013"/>
    </source>
</evidence>
<gene>
    <name evidence="4" type="ORF">GWK16_01985</name>
</gene>
<dbReference type="AlphaFoldDB" id="A0A848E940"/>
<dbReference type="PANTHER" id="PTHR33495:SF2">
    <property type="entry name" value="ANTI-SIGMA FACTOR ANTAGONIST TM_1081-RELATED"/>
    <property type="match status" value="1"/>
</dbReference>
<reference evidence="4 5" key="1">
    <citation type="submission" date="2020-03" db="EMBL/GenBank/DDBJ databases">
        <authorList>
            <person name="Sun Q."/>
        </authorList>
    </citation>
    <scope>NUCLEOTIDE SEQUENCE [LARGE SCALE GENOMIC DNA]</scope>
    <source>
        <strain evidence="4 5">JC162</strain>
    </source>
</reference>
<evidence type="ECO:0000313" key="5">
    <source>
        <dbReference type="Proteomes" id="UP000548582"/>
    </source>
</evidence>
<sequence>MDLVVTEDGAPALRIALSGRLDAAGAEKIEAEFANRIAKAGRGVIVDMSGVSFVGSLGIRLLISNSRSAQRAGHRVVLCGVQPAVAEVFATVALDELIPTVADEAAALALLAA</sequence>
<dbReference type="NCBIfam" id="TIGR00377">
    <property type="entry name" value="ant_ant_sig"/>
    <property type="match status" value="1"/>
</dbReference>
<dbReference type="GO" id="GO:0043856">
    <property type="term" value="F:anti-sigma factor antagonist activity"/>
    <property type="evidence" value="ECO:0007669"/>
    <property type="project" value="InterPro"/>
</dbReference>
<dbReference type="EMBL" id="JABBKX010000001">
    <property type="protein sequence ID" value="NMJ39993.1"/>
    <property type="molecule type" value="Genomic_DNA"/>
</dbReference>
<dbReference type="RefSeq" id="WP_170052290.1">
    <property type="nucleotide sequence ID" value="NZ_JABBKX010000001.1"/>
</dbReference>
<protein>
    <recommendedName>
        <fullName evidence="2">Anti-sigma factor antagonist</fullName>
    </recommendedName>
</protein>
<dbReference type="PROSITE" id="PS50801">
    <property type="entry name" value="STAS"/>
    <property type="match status" value="1"/>
</dbReference>
<dbReference type="SUPFAM" id="SSF52091">
    <property type="entry name" value="SpoIIaa-like"/>
    <property type="match status" value="1"/>
</dbReference>
<accession>A0A848E940</accession>
<evidence type="ECO:0000259" key="3">
    <source>
        <dbReference type="PROSITE" id="PS50801"/>
    </source>
</evidence>
<evidence type="ECO:0000313" key="4">
    <source>
        <dbReference type="EMBL" id="NMJ39993.1"/>
    </source>
</evidence>
<proteinExistence type="inferred from homology"/>
<dbReference type="InterPro" id="IPR036513">
    <property type="entry name" value="STAS_dom_sf"/>
</dbReference>
<dbReference type="InterPro" id="IPR002645">
    <property type="entry name" value="STAS_dom"/>
</dbReference>
<dbReference type="Pfam" id="PF01740">
    <property type="entry name" value="STAS"/>
    <property type="match status" value="1"/>
</dbReference>
<comment type="similarity">
    <text evidence="1 2">Belongs to the anti-sigma-factor antagonist family.</text>
</comment>
<dbReference type="Proteomes" id="UP000548582">
    <property type="component" value="Unassembled WGS sequence"/>
</dbReference>